<comment type="similarity">
    <text evidence="3">Belongs to the ustYa family.</text>
</comment>
<evidence type="ECO:0000256" key="2">
    <source>
        <dbReference type="ARBA" id="ARBA00023002"/>
    </source>
</evidence>
<dbReference type="Proteomes" id="UP000077069">
    <property type="component" value="Unassembled WGS sequence"/>
</dbReference>
<dbReference type="Pfam" id="PF11807">
    <property type="entry name" value="UstYa"/>
    <property type="match status" value="1"/>
</dbReference>
<dbReference type="AlphaFoldDB" id="A0A177BZ40"/>
<proteinExistence type="inferred from homology"/>
<keyword evidence="4" id="KW-0812">Transmembrane</keyword>
<dbReference type="OrthoDB" id="3687641at2759"/>
<sequence length="220" mass="25284">MLDVPGLSMKSHEYSPLESEDGLEFQPLRLRKSWLAFILKFAISILLFTVACVSGFFAGRWSAFATDESDDILHLTTFSRVFEYDATYGEPSNTSNAIWRSLIPHHGGFFNHPTIAPERSVFSVFHQLHCLDGMRKGFWELNNALNGDTIIDEENILKHAVHFKHCSDYLRQVLMCKPDMTLEIQNPILKAVEGFGVEHICRDWAELTRFVKEWETWGSN</sequence>
<accession>A0A177BZ40</accession>
<feature type="transmembrane region" description="Helical" evidence="4">
    <location>
        <begin position="34"/>
        <end position="58"/>
    </location>
</feature>
<dbReference type="EMBL" id="KV441561">
    <property type="protein sequence ID" value="OAF99797.1"/>
    <property type="molecule type" value="Genomic_DNA"/>
</dbReference>
<gene>
    <name evidence="5" type="ORF">CC84DRAFT_1222804</name>
</gene>
<evidence type="ECO:0000313" key="5">
    <source>
        <dbReference type="EMBL" id="OAF99797.1"/>
    </source>
</evidence>
<protein>
    <submittedName>
        <fullName evidence="5">Uncharacterized protein</fullName>
    </submittedName>
</protein>
<evidence type="ECO:0000256" key="4">
    <source>
        <dbReference type="SAM" id="Phobius"/>
    </source>
</evidence>
<dbReference type="PANTHER" id="PTHR33365:SF11">
    <property type="entry name" value="TAT PATHWAY SIGNAL SEQUENCE"/>
    <property type="match status" value="1"/>
</dbReference>
<keyword evidence="6" id="KW-1185">Reference proteome</keyword>
<organism evidence="5 6">
    <name type="scientific">Paraphaeosphaeria sporulosa</name>
    <dbReference type="NCBI Taxonomy" id="1460663"/>
    <lineage>
        <taxon>Eukaryota</taxon>
        <taxon>Fungi</taxon>
        <taxon>Dikarya</taxon>
        <taxon>Ascomycota</taxon>
        <taxon>Pezizomycotina</taxon>
        <taxon>Dothideomycetes</taxon>
        <taxon>Pleosporomycetidae</taxon>
        <taxon>Pleosporales</taxon>
        <taxon>Massarineae</taxon>
        <taxon>Didymosphaeriaceae</taxon>
        <taxon>Paraphaeosphaeria</taxon>
    </lineage>
</organism>
<evidence type="ECO:0000256" key="1">
    <source>
        <dbReference type="ARBA" id="ARBA00004685"/>
    </source>
</evidence>
<keyword evidence="4" id="KW-1133">Transmembrane helix</keyword>
<dbReference type="STRING" id="1460663.A0A177BZ40"/>
<dbReference type="RefSeq" id="XP_018030163.1">
    <property type="nucleotide sequence ID" value="XM_018183417.1"/>
</dbReference>
<comment type="pathway">
    <text evidence="1">Mycotoxin biosynthesis.</text>
</comment>
<name>A0A177BZ40_9PLEO</name>
<reference evidence="5 6" key="1">
    <citation type="submission" date="2016-05" db="EMBL/GenBank/DDBJ databases">
        <title>Comparative analysis of secretome profiles of manganese(II)-oxidizing ascomycete fungi.</title>
        <authorList>
            <consortium name="DOE Joint Genome Institute"/>
            <person name="Zeiner C.A."/>
            <person name="Purvine S.O."/>
            <person name="Zink E.M."/>
            <person name="Wu S."/>
            <person name="Pasa-Tolic L."/>
            <person name="Chaput D.L."/>
            <person name="Haridas S."/>
            <person name="Grigoriev I.V."/>
            <person name="Santelli C.M."/>
            <person name="Hansel C.M."/>
        </authorList>
    </citation>
    <scope>NUCLEOTIDE SEQUENCE [LARGE SCALE GENOMIC DNA]</scope>
    <source>
        <strain evidence="5 6">AP3s5-JAC2a</strain>
    </source>
</reference>
<keyword evidence="2" id="KW-0560">Oxidoreductase</keyword>
<dbReference type="InParanoid" id="A0A177BZ40"/>
<dbReference type="GeneID" id="28766903"/>
<dbReference type="PANTHER" id="PTHR33365">
    <property type="entry name" value="YALI0B05434P"/>
    <property type="match status" value="1"/>
</dbReference>
<evidence type="ECO:0000256" key="3">
    <source>
        <dbReference type="ARBA" id="ARBA00035112"/>
    </source>
</evidence>
<evidence type="ECO:0000313" key="6">
    <source>
        <dbReference type="Proteomes" id="UP000077069"/>
    </source>
</evidence>
<keyword evidence="4" id="KW-0472">Membrane</keyword>
<dbReference type="InterPro" id="IPR021765">
    <property type="entry name" value="UstYa-like"/>
</dbReference>
<dbReference type="GO" id="GO:0016491">
    <property type="term" value="F:oxidoreductase activity"/>
    <property type="evidence" value="ECO:0007669"/>
    <property type="project" value="UniProtKB-KW"/>
</dbReference>
<dbReference type="GO" id="GO:0043386">
    <property type="term" value="P:mycotoxin biosynthetic process"/>
    <property type="evidence" value="ECO:0007669"/>
    <property type="project" value="InterPro"/>
</dbReference>